<accession>A0A382I634</accession>
<reference evidence="1" key="1">
    <citation type="submission" date="2018-05" db="EMBL/GenBank/DDBJ databases">
        <authorList>
            <person name="Lanie J.A."/>
            <person name="Ng W.-L."/>
            <person name="Kazmierczak K.M."/>
            <person name="Andrzejewski T.M."/>
            <person name="Davidsen T.M."/>
            <person name="Wayne K.J."/>
            <person name="Tettelin H."/>
            <person name="Glass J.I."/>
            <person name="Rusch D."/>
            <person name="Podicherti R."/>
            <person name="Tsui H.-C.T."/>
            <person name="Winkler M.E."/>
        </authorList>
    </citation>
    <scope>NUCLEOTIDE SEQUENCE</scope>
</reference>
<feature type="non-terminal residue" evidence="1">
    <location>
        <position position="359"/>
    </location>
</feature>
<dbReference type="SUPFAM" id="SSF49899">
    <property type="entry name" value="Concanavalin A-like lectins/glucanases"/>
    <property type="match status" value="1"/>
</dbReference>
<evidence type="ECO:0008006" key="2">
    <source>
        <dbReference type="Google" id="ProtNLM"/>
    </source>
</evidence>
<proteinExistence type="predicted"/>
<dbReference type="Gene3D" id="2.60.120.200">
    <property type="match status" value="1"/>
</dbReference>
<sequence length="359" mass="38479">MQIKKLFQFFFFMVLPSMLWGENYSLSFDGVDDYVDVGTNVDAINNFTVEFWFSAVNTHQIDGEYNTNGNGNLGTSGQHYAFGGTHGDRYGNANTHAGVGISIGTNGVSVYEHGSNYMPSLLVWEGELSGMNHLMVTYEDRQPRLYINGVFQKAGLIGNREYVHVGLHGADGLGAFEGILDEVRVWDYTKADAEIASTWNAQTNGNESGLVAYWDFNEGSGSTAIDLSGNGNDGNILNGATWIENEGGSSSTSYCDANVPDGWADNSNDNDDFCTSNQYQDWYVDSDGDGQGSDTISSDDLCTDTTSLTGSVLNSNDEDDNCASNVHDSCGVCDGDNSSCSDACGVPNGDNSTCTGCAD</sequence>
<dbReference type="Pfam" id="PF13385">
    <property type="entry name" value="Laminin_G_3"/>
    <property type="match status" value="1"/>
</dbReference>
<organism evidence="1">
    <name type="scientific">marine metagenome</name>
    <dbReference type="NCBI Taxonomy" id="408172"/>
    <lineage>
        <taxon>unclassified sequences</taxon>
        <taxon>metagenomes</taxon>
        <taxon>ecological metagenomes</taxon>
    </lineage>
</organism>
<dbReference type="InterPro" id="IPR013320">
    <property type="entry name" value="ConA-like_dom_sf"/>
</dbReference>
<name>A0A382I634_9ZZZZ</name>
<gene>
    <name evidence="1" type="ORF">METZ01_LOCUS248018</name>
</gene>
<evidence type="ECO:0000313" key="1">
    <source>
        <dbReference type="EMBL" id="SVB95164.1"/>
    </source>
</evidence>
<protein>
    <recommendedName>
        <fullName evidence="2">LamG-like jellyroll fold domain-containing protein</fullName>
    </recommendedName>
</protein>
<dbReference type="AlphaFoldDB" id="A0A382I634"/>
<dbReference type="EMBL" id="UINC01065466">
    <property type="protein sequence ID" value="SVB95164.1"/>
    <property type="molecule type" value="Genomic_DNA"/>
</dbReference>